<comment type="caution">
    <text evidence="4">The sequence shown here is derived from an EMBL/GenBank/DDBJ whole genome shotgun (WGS) entry which is preliminary data.</text>
</comment>
<dbReference type="RefSeq" id="WP_173126152.1">
    <property type="nucleotide sequence ID" value="NZ_JABRWJ010000006.1"/>
</dbReference>
<feature type="compositionally biased region" description="Basic and acidic residues" evidence="1">
    <location>
        <begin position="50"/>
        <end position="62"/>
    </location>
</feature>
<feature type="region of interest" description="Disordered" evidence="1">
    <location>
        <begin position="25"/>
        <end position="62"/>
    </location>
</feature>
<dbReference type="Pfam" id="PF13202">
    <property type="entry name" value="EF-hand_5"/>
    <property type="match status" value="2"/>
</dbReference>
<accession>A0ABX2EL47</accession>
<dbReference type="Gene3D" id="1.10.238.10">
    <property type="entry name" value="EF-hand"/>
    <property type="match status" value="1"/>
</dbReference>
<feature type="chain" id="PRO_5045814652" evidence="2">
    <location>
        <begin position="25"/>
        <end position="96"/>
    </location>
</feature>
<keyword evidence="2" id="KW-0732">Signal</keyword>
<dbReference type="InterPro" id="IPR011992">
    <property type="entry name" value="EF-hand-dom_pair"/>
</dbReference>
<name>A0ABX2EL47_9BURK</name>
<dbReference type="Proteomes" id="UP000737171">
    <property type="component" value="Unassembled WGS sequence"/>
</dbReference>
<organism evidence="4 5">
    <name type="scientific">Pseudaquabacterium terrae</name>
    <dbReference type="NCBI Taxonomy" id="2732868"/>
    <lineage>
        <taxon>Bacteria</taxon>
        <taxon>Pseudomonadati</taxon>
        <taxon>Pseudomonadota</taxon>
        <taxon>Betaproteobacteria</taxon>
        <taxon>Burkholderiales</taxon>
        <taxon>Sphaerotilaceae</taxon>
        <taxon>Pseudaquabacterium</taxon>
    </lineage>
</organism>
<dbReference type="PROSITE" id="PS00018">
    <property type="entry name" value="EF_HAND_1"/>
    <property type="match status" value="1"/>
</dbReference>
<feature type="compositionally biased region" description="Pro residues" evidence="1">
    <location>
        <begin position="28"/>
        <end position="38"/>
    </location>
</feature>
<evidence type="ECO:0000259" key="3">
    <source>
        <dbReference type="PROSITE" id="PS50222"/>
    </source>
</evidence>
<gene>
    <name evidence="4" type="ORF">HLB44_20485</name>
</gene>
<sequence length="96" mass="10216">MIRSLKEALIPALAAALLAAPAWAQQPMQPPQPAPQAPADPAEAAFRSADTNKDGQLSREEAAKLPAIAARFDELDKNKDGALSWEEFRAGQRAAP</sequence>
<keyword evidence="5" id="KW-1185">Reference proteome</keyword>
<dbReference type="InterPro" id="IPR018247">
    <property type="entry name" value="EF_Hand_1_Ca_BS"/>
</dbReference>
<evidence type="ECO:0000256" key="1">
    <source>
        <dbReference type="SAM" id="MobiDB-lite"/>
    </source>
</evidence>
<dbReference type="EMBL" id="JABRWJ010000006">
    <property type="protein sequence ID" value="NRF69381.1"/>
    <property type="molecule type" value="Genomic_DNA"/>
</dbReference>
<evidence type="ECO:0000313" key="4">
    <source>
        <dbReference type="EMBL" id="NRF69381.1"/>
    </source>
</evidence>
<feature type="domain" description="EF-hand" evidence="3">
    <location>
        <begin position="63"/>
        <end position="96"/>
    </location>
</feature>
<dbReference type="SUPFAM" id="SSF47473">
    <property type="entry name" value="EF-hand"/>
    <property type="match status" value="1"/>
</dbReference>
<evidence type="ECO:0000313" key="5">
    <source>
        <dbReference type="Proteomes" id="UP000737171"/>
    </source>
</evidence>
<proteinExistence type="predicted"/>
<feature type="signal peptide" evidence="2">
    <location>
        <begin position="1"/>
        <end position="24"/>
    </location>
</feature>
<evidence type="ECO:0000256" key="2">
    <source>
        <dbReference type="SAM" id="SignalP"/>
    </source>
</evidence>
<dbReference type="PROSITE" id="PS50222">
    <property type="entry name" value="EF_HAND_2"/>
    <property type="match status" value="1"/>
</dbReference>
<dbReference type="InterPro" id="IPR002048">
    <property type="entry name" value="EF_hand_dom"/>
</dbReference>
<reference evidence="4 5" key="1">
    <citation type="submission" date="2020-05" db="EMBL/GenBank/DDBJ databases">
        <title>Aquincola sp. isolate from soil.</title>
        <authorList>
            <person name="Han J."/>
            <person name="Kim D.-U."/>
        </authorList>
    </citation>
    <scope>NUCLEOTIDE SEQUENCE [LARGE SCALE GENOMIC DNA]</scope>
    <source>
        <strain evidence="4 5">S2</strain>
    </source>
</reference>
<protein>
    <submittedName>
        <fullName evidence="4">EF-hand domain-containing protein</fullName>
    </submittedName>
</protein>